<dbReference type="Pfam" id="PF13855">
    <property type="entry name" value="LRR_8"/>
    <property type="match status" value="1"/>
</dbReference>
<keyword evidence="4" id="KW-1185">Reference proteome</keyword>
<comment type="caution">
    <text evidence="3">The sequence shown here is derived from an EMBL/GenBank/DDBJ whole genome shotgun (WGS) entry which is preliminary data.</text>
</comment>
<dbReference type="InterPro" id="IPR001611">
    <property type="entry name" value="Leu-rich_rpt"/>
</dbReference>
<dbReference type="Proteomes" id="UP000051574">
    <property type="component" value="Unassembled WGS sequence"/>
</dbReference>
<dbReference type="Gene3D" id="3.80.10.10">
    <property type="entry name" value="Ribonuclease Inhibitor"/>
    <property type="match status" value="1"/>
</dbReference>
<dbReference type="SMART" id="SM00369">
    <property type="entry name" value="LRR_TYP"/>
    <property type="match status" value="3"/>
</dbReference>
<evidence type="ECO:0000313" key="4">
    <source>
        <dbReference type="Proteomes" id="UP000051574"/>
    </source>
</evidence>
<evidence type="ECO:0000256" key="1">
    <source>
        <dbReference type="ARBA" id="ARBA00022614"/>
    </source>
</evidence>
<dbReference type="PANTHER" id="PTHR48051:SF35">
    <property type="entry name" value="LEUCINE-RICH REPEAT-CONTAINING PROTEIN 27"/>
    <property type="match status" value="1"/>
</dbReference>
<dbReference type="AlphaFoldDB" id="A0A0T6B010"/>
<keyword evidence="1" id="KW-0433">Leucine-rich repeat</keyword>
<keyword evidence="2" id="KW-0677">Repeat</keyword>
<dbReference type="EMBL" id="LJIG01016414">
    <property type="protein sequence ID" value="KRT80673.1"/>
    <property type="molecule type" value="Genomic_DNA"/>
</dbReference>
<proteinExistence type="predicted"/>
<feature type="non-terminal residue" evidence="3">
    <location>
        <position position="186"/>
    </location>
</feature>
<dbReference type="GO" id="GO:0005737">
    <property type="term" value="C:cytoplasm"/>
    <property type="evidence" value="ECO:0007669"/>
    <property type="project" value="TreeGrafter"/>
</dbReference>
<organism evidence="3 4">
    <name type="scientific">Oryctes borbonicus</name>
    <dbReference type="NCBI Taxonomy" id="1629725"/>
    <lineage>
        <taxon>Eukaryota</taxon>
        <taxon>Metazoa</taxon>
        <taxon>Ecdysozoa</taxon>
        <taxon>Arthropoda</taxon>
        <taxon>Hexapoda</taxon>
        <taxon>Insecta</taxon>
        <taxon>Pterygota</taxon>
        <taxon>Neoptera</taxon>
        <taxon>Endopterygota</taxon>
        <taxon>Coleoptera</taxon>
        <taxon>Polyphaga</taxon>
        <taxon>Scarabaeiformia</taxon>
        <taxon>Scarabaeidae</taxon>
        <taxon>Dynastinae</taxon>
        <taxon>Oryctes</taxon>
    </lineage>
</organism>
<dbReference type="OrthoDB" id="6749932at2759"/>
<dbReference type="PANTHER" id="PTHR48051">
    <property type="match status" value="1"/>
</dbReference>
<dbReference type="InterPro" id="IPR032675">
    <property type="entry name" value="LRR_dom_sf"/>
</dbReference>
<evidence type="ECO:0000256" key="2">
    <source>
        <dbReference type="ARBA" id="ARBA00022737"/>
    </source>
</evidence>
<reference evidence="3 4" key="1">
    <citation type="submission" date="2015-09" db="EMBL/GenBank/DDBJ databases">
        <title>Draft genome of the scarab beetle Oryctes borbonicus.</title>
        <authorList>
            <person name="Meyer J.M."/>
            <person name="Markov G.V."/>
            <person name="Baskaran P."/>
            <person name="Herrmann M."/>
            <person name="Sommer R.J."/>
            <person name="Roedelsperger C."/>
        </authorList>
    </citation>
    <scope>NUCLEOTIDE SEQUENCE [LARGE SCALE GENOMIC DNA]</scope>
    <source>
        <strain evidence="3">OB123</strain>
        <tissue evidence="3">Whole animal</tissue>
    </source>
</reference>
<dbReference type="InterPro" id="IPR050216">
    <property type="entry name" value="LRR_domain-containing"/>
</dbReference>
<evidence type="ECO:0008006" key="5">
    <source>
        <dbReference type="Google" id="ProtNLM"/>
    </source>
</evidence>
<accession>A0A0T6B010</accession>
<name>A0A0T6B010_9SCAR</name>
<evidence type="ECO:0000313" key="3">
    <source>
        <dbReference type="EMBL" id="KRT80673.1"/>
    </source>
</evidence>
<sequence>KLILEQQFNNKTYRLVHIDICGDSKVIVSLIWQPSRRFSKTVEATRSIICLQVLSMGGNLLTEVPSTLGQLKSLQALVLCDNQIEKIPTEIAKLQYLKSLLLHKNRLKTLPQEICTLKNLSELSLRDNPLVVRFVTTMTHNPASLLELAARIVKIHNIYVKPGDIPNTLTSYLDCAHRCVNPNCKG</sequence>
<feature type="non-terminal residue" evidence="3">
    <location>
        <position position="1"/>
    </location>
</feature>
<dbReference type="SUPFAM" id="SSF52058">
    <property type="entry name" value="L domain-like"/>
    <property type="match status" value="1"/>
</dbReference>
<gene>
    <name evidence="3" type="ORF">AMK59_6264</name>
</gene>
<protein>
    <recommendedName>
        <fullName evidence="5">Leucine-rich repeat-containing protein 58</fullName>
    </recommendedName>
</protein>
<dbReference type="InterPro" id="IPR003591">
    <property type="entry name" value="Leu-rich_rpt_typical-subtyp"/>
</dbReference>